<dbReference type="Gene3D" id="3.30.470.20">
    <property type="entry name" value="ATP-grasp fold, B domain"/>
    <property type="match status" value="1"/>
</dbReference>
<accession>A0A7W7VK14</accession>
<keyword evidence="3 4" id="KW-0067">ATP-binding</keyword>
<dbReference type="SUPFAM" id="SSF56059">
    <property type="entry name" value="Glutathione synthetase ATP-binding domain-like"/>
    <property type="match status" value="1"/>
</dbReference>
<keyword evidence="2 4" id="KW-0547">Nucleotide-binding</keyword>
<organism evidence="6 7">
    <name type="scientific">Actinophytocola algeriensis</name>
    <dbReference type="NCBI Taxonomy" id="1768010"/>
    <lineage>
        <taxon>Bacteria</taxon>
        <taxon>Bacillati</taxon>
        <taxon>Actinomycetota</taxon>
        <taxon>Actinomycetes</taxon>
        <taxon>Pseudonocardiales</taxon>
        <taxon>Pseudonocardiaceae</taxon>
    </lineage>
</organism>
<proteinExistence type="predicted"/>
<evidence type="ECO:0000259" key="5">
    <source>
        <dbReference type="PROSITE" id="PS50975"/>
    </source>
</evidence>
<dbReference type="Proteomes" id="UP000520767">
    <property type="component" value="Unassembled WGS sequence"/>
</dbReference>
<evidence type="ECO:0000256" key="2">
    <source>
        <dbReference type="ARBA" id="ARBA00022741"/>
    </source>
</evidence>
<comment type="caution">
    <text evidence="6">The sequence shown here is derived from an EMBL/GenBank/DDBJ whole genome shotgun (WGS) entry which is preliminary data.</text>
</comment>
<dbReference type="InterPro" id="IPR011761">
    <property type="entry name" value="ATP-grasp"/>
</dbReference>
<dbReference type="GO" id="GO:0046872">
    <property type="term" value="F:metal ion binding"/>
    <property type="evidence" value="ECO:0007669"/>
    <property type="project" value="InterPro"/>
</dbReference>
<evidence type="ECO:0000256" key="3">
    <source>
        <dbReference type="ARBA" id="ARBA00022840"/>
    </source>
</evidence>
<reference evidence="6 7" key="1">
    <citation type="submission" date="2020-08" db="EMBL/GenBank/DDBJ databases">
        <title>Genomic Encyclopedia of Type Strains, Phase III (KMG-III): the genomes of soil and plant-associated and newly described type strains.</title>
        <authorList>
            <person name="Whitman W."/>
        </authorList>
    </citation>
    <scope>NUCLEOTIDE SEQUENCE [LARGE SCALE GENOMIC DNA]</scope>
    <source>
        <strain evidence="6 7">CECT 8960</strain>
    </source>
</reference>
<sequence>MTAAPRPLVLMLGVDKYVLEACQQHDVEGVVAWGAGAHDYGLQLVPDGMTVLRVDQASSPEAVLSALHRAGLGDRRFDAVQTSDEWAMVTAGVLAGHLGARAIDPVTAVYFRDKTLQKRRVRDAGIPAALTTVIDDVHDVGDITELPYERAVLKPIAGAATAMTSVVDSVEQLRALSAKYRAERTGQRTFVLEEFIDGAEEWVADGVVFDGEMIFCALGRYGVPCLSTVDQALPLWLRRFDPTTEAWAYERGQPLVARALKALDLRDGVFHMELFHDPATGTLTFGECAARRGGALVHEEVQAKFNVHLGAAALLGALGRKPELDIQVRPETIGGTYLMGRSGTLFRCPSPAEMKALPGVEHVRVEYAFGSQISSGVGSTNARIAQVLVSAESEDAMLRRFEELRAWFDERLLIAPSGGAMRELRAWQQATWPDEDYKDQLWR</sequence>
<evidence type="ECO:0000256" key="1">
    <source>
        <dbReference type="ARBA" id="ARBA00022598"/>
    </source>
</evidence>
<dbReference type="GO" id="GO:0016874">
    <property type="term" value="F:ligase activity"/>
    <property type="evidence" value="ECO:0007669"/>
    <property type="project" value="UniProtKB-KW"/>
</dbReference>
<evidence type="ECO:0000313" key="7">
    <source>
        <dbReference type="Proteomes" id="UP000520767"/>
    </source>
</evidence>
<keyword evidence="1" id="KW-0436">Ligase</keyword>
<protein>
    <submittedName>
        <fullName evidence="6">Biotin carboxylase</fullName>
    </submittedName>
</protein>
<dbReference type="EMBL" id="JACHJQ010000018">
    <property type="protein sequence ID" value="MBB4912869.1"/>
    <property type="molecule type" value="Genomic_DNA"/>
</dbReference>
<dbReference type="AlphaFoldDB" id="A0A7W7VK14"/>
<dbReference type="GO" id="GO:0005524">
    <property type="term" value="F:ATP binding"/>
    <property type="evidence" value="ECO:0007669"/>
    <property type="project" value="UniProtKB-UniRule"/>
</dbReference>
<feature type="domain" description="ATP-grasp" evidence="5">
    <location>
        <begin position="118"/>
        <end position="318"/>
    </location>
</feature>
<gene>
    <name evidence="6" type="ORF">FHR82_009143</name>
</gene>
<dbReference type="PANTHER" id="PTHR43585:SF2">
    <property type="entry name" value="ATP-GRASP ENZYME FSQD"/>
    <property type="match status" value="1"/>
</dbReference>
<dbReference type="PROSITE" id="PS50975">
    <property type="entry name" value="ATP_GRASP"/>
    <property type="match status" value="1"/>
</dbReference>
<dbReference type="InterPro" id="IPR052032">
    <property type="entry name" value="ATP-dep_AA_Ligase"/>
</dbReference>
<dbReference type="PANTHER" id="PTHR43585">
    <property type="entry name" value="FUMIPYRROLE BIOSYNTHESIS PROTEIN C"/>
    <property type="match status" value="1"/>
</dbReference>
<evidence type="ECO:0000313" key="6">
    <source>
        <dbReference type="EMBL" id="MBB4912869.1"/>
    </source>
</evidence>
<dbReference type="RefSeq" id="WP_184816815.1">
    <property type="nucleotide sequence ID" value="NZ_JACHJQ010000018.1"/>
</dbReference>
<name>A0A7W7VK14_9PSEU</name>
<evidence type="ECO:0000256" key="4">
    <source>
        <dbReference type="PROSITE-ProRule" id="PRU00409"/>
    </source>
</evidence>
<keyword evidence="7" id="KW-1185">Reference proteome</keyword>